<dbReference type="OrthoDB" id="9802525at2"/>
<evidence type="ECO:0000259" key="1">
    <source>
        <dbReference type="Pfam" id="PF00534"/>
    </source>
</evidence>
<dbReference type="SUPFAM" id="SSF89550">
    <property type="entry name" value="PHP domain-like"/>
    <property type="match status" value="1"/>
</dbReference>
<evidence type="ECO:0000313" key="4">
    <source>
        <dbReference type="Proteomes" id="UP000324760"/>
    </source>
</evidence>
<name>A0A5P1RAQ7_9GAMM</name>
<keyword evidence="4" id="KW-1185">Reference proteome</keyword>
<dbReference type="SUPFAM" id="SSF53756">
    <property type="entry name" value="UDP-Glycosyltransferase/glycogen phosphorylase"/>
    <property type="match status" value="1"/>
</dbReference>
<dbReference type="AlphaFoldDB" id="A0A5P1RAQ7"/>
<dbReference type="Pfam" id="PF00534">
    <property type="entry name" value="Glycos_transf_1"/>
    <property type="match status" value="1"/>
</dbReference>
<organism evidence="3 4">
    <name type="scientific">Neptunomonas concharum</name>
    <dbReference type="NCBI Taxonomy" id="1031538"/>
    <lineage>
        <taxon>Bacteria</taxon>
        <taxon>Pseudomonadati</taxon>
        <taxon>Pseudomonadota</taxon>
        <taxon>Gammaproteobacteria</taxon>
        <taxon>Oceanospirillales</taxon>
        <taxon>Oceanospirillaceae</taxon>
        <taxon>Neptunomonas</taxon>
    </lineage>
</organism>
<dbReference type="Gene3D" id="3.20.20.140">
    <property type="entry name" value="Metal-dependent hydrolases"/>
    <property type="match status" value="1"/>
</dbReference>
<evidence type="ECO:0000313" key="3">
    <source>
        <dbReference type="EMBL" id="QEQ96734.1"/>
    </source>
</evidence>
<dbReference type="EMBL" id="CP043869">
    <property type="protein sequence ID" value="QEQ96734.1"/>
    <property type="molecule type" value="Genomic_DNA"/>
</dbReference>
<dbReference type="KEGG" id="ncu:F0U83_08400"/>
<dbReference type="InterPro" id="IPR016195">
    <property type="entry name" value="Pol/histidinol_Pase-like"/>
</dbReference>
<dbReference type="PANTHER" id="PTHR45947">
    <property type="entry name" value="SULFOQUINOVOSYL TRANSFERASE SQD2"/>
    <property type="match status" value="1"/>
</dbReference>
<dbReference type="InterPro" id="IPR001296">
    <property type="entry name" value="Glyco_trans_1"/>
</dbReference>
<dbReference type="Pfam" id="PF13439">
    <property type="entry name" value="Glyco_transf_4"/>
    <property type="match status" value="1"/>
</dbReference>
<feature type="domain" description="Glycosyl transferase family 1" evidence="1">
    <location>
        <begin position="716"/>
        <end position="873"/>
    </location>
</feature>
<dbReference type="PANTHER" id="PTHR45947:SF3">
    <property type="entry name" value="SULFOQUINOVOSYL TRANSFERASE SQD2"/>
    <property type="match status" value="1"/>
</dbReference>
<gene>
    <name evidence="3" type="ORF">F0U83_08400</name>
</gene>
<protein>
    <submittedName>
        <fullName evidence="3">Glycosyltransferase</fullName>
    </submittedName>
</protein>
<keyword evidence="3" id="KW-0808">Transferase</keyword>
<dbReference type="GO" id="GO:0016757">
    <property type="term" value="F:glycosyltransferase activity"/>
    <property type="evidence" value="ECO:0007669"/>
    <property type="project" value="InterPro"/>
</dbReference>
<feature type="domain" description="Glycosyltransferase subfamily 4-like N-terminal" evidence="2">
    <location>
        <begin position="543"/>
        <end position="691"/>
    </location>
</feature>
<evidence type="ECO:0000259" key="2">
    <source>
        <dbReference type="Pfam" id="PF13439"/>
    </source>
</evidence>
<sequence>MPLFDAPLTLKPKKPKPMIKTSDFFRQIRQEYDGFLRSQQQRFPSEETLKIDLHCHDYNSDVPDELWGRLLNLPETWLPTEQLAQTLSRNGADVITVTNHNNARSCWALKDKGEDILVGTEFTCHFPDSTLSIHVLTYGFTPTQEQQLNTLRHDIFDFVRFTRLHNLVTVLPHPLFFYTHDQKPDLSILEKFAVLFQRFEVLNGQRGYWQNLLTLRWVESLTPERIDYYAKKHQLDPFEFCENPYQKSMTGGSDDHNGIFAGRTGTLVHIPDLANRLKHTSRATLVLDAIREGRTTPYGELGEEEKLTVTFLDYFSQVAIHMQDPGLLRMMLHKGSLQDKLMCLGVSNAMQELKRHKYTLTFLKTFHESLSGTKPALLTSLGVSKEFKPALKVIKQIAKTQRKHPERFLETIREAIPELYQVVTHIFFDRLNQHLEKMDKGHLAELTTDELVRRFEIPTQFRALFSAEKSVAPKDITQLNLSKMLDELTFPALASGVVMGAAFTASQVIYNNREFLNELADTLGKAQHPQKALWLTDTFADHNGVSSVLQSTLIEIQNHDYPIDILTCHPDLAPQDHLVVVRPVSSFKVQSLGQQAFYIPDILELQRIFEQGGYDRIICSTELLMGAIALYLKKAFSVPAYFFMHTDWMEFIQRTTQLNHHESDRIRRLLRAFYAQFEGIFTLNKEHQAWLTSPEMDLPESNVKLTQHWADNVFTEQKPDLLTLNRHPILLYVGRLSEEKGVYDLIDVYQTVKRNNPQAELWFAGTGPAEVQLKAQLPDAQFLGWVDKKDLPALYQKTDLLLLPSRFDTFGCVVLEALSCGLPVVAYNCKGPKDIIEHNVSGYLVDNSEAMASTINQHLQNTDKHQSMRQAAYGQSQTYSSERIMHTLMADMKLTI</sequence>
<reference evidence="3 4" key="1">
    <citation type="journal article" date="2019" name="Biochem. Eng. J.">
        <title>Metabolic engineering of the marine bacteria Neptunomonas concharum for the production of acetoin and meso-2,3-butanediol from acetate.</title>
        <authorList>
            <person name="Li W."/>
            <person name="Pu N."/>
            <person name="Liu C.-X."/>
            <person name="Yuan Q.-P."/>
            <person name="Li Z.-J."/>
        </authorList>
    </citation>
    <scope>NUCLEOTIDE SEQUENCE [LARGE SCALE GENOMIC DNA]</scope>
    <source>
        <strain evidence="3 4">JCM17730</strain>
    </source>
</reference>
<dbReference type="InterPro" id="IPR028098">
    <property type="entry name" value="Glyco_trans_4-like_N"/>
</dbReference>
<accession>A0A5P1RAQ7</accession>
<proteinExistence type="predicted"/>
<dbReference type="InterPro" id="IPR050194">
    <property type="entry name" value="Glycosyltransferase_grp1"/>
</dbReference>
<dbReference type="Gene3D" id="3.40.50.2000">
    <property type="entry name" value="Glycogen Phosphorylase B"/>
    <property type="match status" value="2"/>
</dbReference>
<dbReference type="Proteomes" id="UP000324760">
    <property type="component" value="Chromosome"/>
</dbReference>